<evidence type="ECO:0000256" key="3">
    <source>
        <dbReference type="ARBA" id="ARBA00022801"/>
    </source>
</evidence>
<dbReference type="Pfam" id="PF01979">
    <property type="entry name" value="Amidohydro_1"/>
    <property type="match status" value="1"/>
</dbReference>
<comment type="caution">
    <text evidence="6">The sequence shown here is derived from an EMBL/GenBank/DDBJ whole genome shotgun (WGS) entry which is preliminary data.</text>
</comment>
<evidence type="ECO:0000313" key="6">
    <source>
        <dbReference type="EMBL" id="KKZ64383.1"/>
    </source>
</evidence>
<name>A0A0G2I1Z1_9EURO</name>
<gene>
    <name evidence="6" type="ORF">EMCG_09640</name>
</gene>
<dbReference type="EMBL" id="LCZI01000800">
    <property type="protein sequence ID" value="KKZ64383.1"/>
    <property type="molecule type" value="Genomic_DNA"/>
</dbReference>
<protein>
    <recommendedName>
        <fullName evidence="5">Amidohydrolase-related domain-containing protein</fullName>
    </recommendedName>
</protein>
<dbReference type="InterPro" id="IPR051607">
    <property type="entry name" value="Metallo-dep_hydrolases"/>
</dbReference>
<dbReference type="OrthoDB" id="194468at2759"/>
<keyword evidence="2" id="KW-0479">Metal-binding</keyword>
<dbReference type="GO" id="GO:0046098">
    <property type="term" value="P:guanine metabolic process"/>
    <property type="evidence" value="ECO:0007669"/>
    <property type="project" value="TreeGrafter"/>
</dbReference>
<keyword evidence="4" id="KW-0862">Zinc</keyword>
<evidence type="ECO:0000256" key="4">
    <source>
        <dbReference type="ARBA" id="ARBA00022833"/>
    </source>
</evidence>
<dbReference type="GO" id="GO:0008270">
    <property type="term" value="F:zinc ion binding"/>
    <property type="evidence" value="ECO:0007669"/>
    <property type="project" value="TreeGrafter"/>
</dbReference>
<dbReference type="SUPFAM" id="SSF51556">
    <property type="entry name" value="Metallo-dependent hydrolases"/>
    <property type="match status" value="1"/>
</dbReference>
<reference evidence="7" key="1">
    <citation type="journal article" date="2015" name="PLoS Genet.">
        <title>The dynamic genome and transcriptome of the human fungal pathogen Blastomyces and close relative Emmonsia.</title>
        <authorList>
            <person name="Munoz J.F."/>
            <person name="Gauthier G.M."/>
            <person name="Desjardins C.A."/>
            <person name="Gallo J.E."/>
            <person name="Holder J."/>
            <person name="Sullivan T.D."/>
            <person name="Marty A.J."/>
            <person name="Carmen J.C."/>
            <person name="Chen Z."/>
            <person name="Ding L."/>
            <person name="Gujja S."/>
            <person name="Magrini V."/>
            <person name="Misas E."/>
            <person name="Mitreva M."/>
            <person name="Priest M."/>
            <person name="Saif S."/>
            <person name="Whiston E.A."/>
            <person name="Young S."/>
            <person name="Zeng Q."/>
            <person name="Goldman W.E."/>
            <person name="Mardis E.R."/>
            <person name="Taylor J.W."/>
            <person name="McEwen J.G."/>
            <person name="Clay O.K."/>
            <person name="Klein B.S."/>
            <person name="Cuomo C.A."/>
        </authorList>
    </citation>
    <scope>NUCLEOTIDE SEQUENCE [LARGE SCALE GENOMIC DNA]</scope>
    <source>
        <strain evidence="7">UAMH 3008</strain>
    </source>
</reference>
<evidence type="ECO:0000313" key="7">
    <source>
        <dbReference type="Proteomes" id="UP000034164"/>
    </source>
</evidence>
<proteinExistence type="predicted"/>
<comment type="cofactor">
    <cofactor evidence="1">
        <name>Zn(2+)</name>
        <dbReference type="ChEBI" id="CHEBI:29105"/>
    </cofactor>
</comment>
<evidence type="ECO:0000259" key="5">
    <source>
        <dbReference type="Pfam" id="PF01979"/>
    </source>
</evidence>
<keyword evidence="3" id="KW-0378">Hydrolase</keyword>
<dbReference type="PANTHER" id="PTHR11271:SF6">
    <property type="entry name" value="GUANINE DEAMINASE"/>
    <property type="match status" value="1"/>
</dbReference>
<dbReference type="AlphaFoldDB" id="A0A0G2I1Z1"/>
<dbReference type="GO" id="GO:0008892">
    <property type="term" value="F:guanine deaminase activity"/>
    <property type="evidence" value="ECO:0007669"/>
    <property type="project" value="TreeGrafter"/>
</dbReference>
<dbReference type="GO" id="GO:0005829">
    <property type="term" value="C:cytosol"/>
    <property type="evidence" value="ECO:0007669"/>
    <property type="project" value="TreeGrafter"/>
</dbReference>
<dbReference type="Gene3D" id="3.20.20.140">
    <property type="entry name" value="Metal-dependent hydrolases"/>
    <property type="match status" value="1"/>
</dbReference>
<dbReference type="PANTHER" id="PTHR11271">
    <property type="entry name" value="GUANINE DEAMINASE"/>
    <property type="match status" value="1"/>
</dbReference>
<feature type="domain" description="Amidohydrolase-related" evidence="5">
    <location>
        <begin position="2"/>
        <end position="55"/>
    </location>
</feature>
<sequence>MVHCLTSNSAIGSGLCSVWELLDEGITVGLGTDVSSGSSLSVLKIMVEIEEAVDSDNNDINDNQGVYTSNVDIFEWES</sequence>
<evidence type="ECO:0000256" key="1">
    <source>
        <dbReference type="ARBA" id="ARBA00001947"/>
    </source>
</evidence>
<dbReference type="Proteomes" id="UP000034164">
    <property type="component" value="Unassembled WGS sequence"/>
</dbReference>
<dbReference type="InterPro" id="IPR032466">
    <property type="entry name" value="Metal_Hydrolase"/>
</dbReference>
<organism evidence="6 7">
    <name type="scientific">[Emmonsia] crescens</name>
    <dbReference type="NCBI Taxonomy" id="73230"/>
    <lineage>
        <taxon>Eukaryota</taxon>
        <taxon>Fungi</taxon>
        <taxon>Dikarya</taxon>
        <taxon>Ascomycota</taxon>
        <taxon>Pezizomycotina</taxon>
        <taxon>Eurotiomycetes</taxon>
        <taxon>Eurotiomycetidae</taxon>
        <taxon>Onygenales</taxon>
        <taxon>Ajellomycetaceae</taxon>
        <taxon>Emergomyces</taxon>
    </lineage>
</organism>
<evidence type="ECO:0000256" key="2">
    <source>
        <dbReference type="ARBA" id="ARBA00022723"/>
    </source>
</evidence>
<dbReference type="VEuPathDB" id="FungiDB:EMCG_09640"/>
<accession>A0A0G2I1Z1</accession>
<dbReference type="InterPro" id="IPR006680">
    <property type="entry name" value="Amidohydro-rel"/>
</dbReference>